<evidence type="ECO:0000256" key="2">
    <source>
        <dbReference type="ARBA" id="ARBA00005124"/>
    </source>
</evidence>
<dbReference type="Pfam" id="PF10437">
    <property type="entry name" value="Lip_prot_lig_C"/>
    <property type="match status" value="1"/>
</dbReference>
<evidence type="ECO:0000256" key="1">
    <source>
        <dbReference type="ARBA" id="ARBA00005085"/>
    </source>
</evidence>
<keyword evidence="10" id="KW-1185">Reference proteome</keyword>
<dbReference type="STRING" id="224324.aq_1952"/>
<dbReference type="GO" id="GO:0033819">
    <property type="term" value="F:lipoyl(octanoyl) transferase activity"/>
    <property type="evidence" value="ECO:0000318"/>
    <property type="project" value="GO_Central"/>
</dbReference>
<evidence type="ECO:0000259" key="8">
    <source>
        <dbReference type="PROSITE" id="PS51733"/>
    </source>
</evidence>
<dbReference type="PATRIC" id="fig|224324.8.peg.1504"/>
<dbReference type="EnsemblBacteria" id="AAC07738">
    <property type="protein sequence ID" value="AAC07738"/>
    <property type="gene ID" value="aq_1952"/>
</dbReference>
<dbReference type="Gene3D" id="3.30.930.10">
    <property type="entry name" value="Bira Bifunctional Protein, Domain 2"/>
    <property type="match status" value="1"/>
</dbReference>
<dbReference type="GO" id="GO:0016979">
    <property type="term" value="F:lipoate-protein ligase activity"/>
    <property type="evidence" value="ECO:0007669"/>
    <property type="project" value="UniProtKB-EC"/>
</dbReference>
<dbReference type="UniPathway" id="UPA00537">
    <property type="reaction ID" value="UER00594"/>
</dbReference>
<dbReference type="Pfam" id="PF21948">
    <property type="entry name" value="LplA-B_cat"/>
    <property type="match status" value="1"/>
</dbReference>
<dbReference type="InterPro" id="IPR045864">
    <property type="entry name" value="aa-tRNA-synth_II/BPL/LPL"/>
</dbReference>
<dbReference type="InterPro" id="IPR050664">
    <property type="entry name" value="Octanoyltrans_LipM/LipL"/>
</dbReference>
<dbReference type="Proteomes" id="UP000000798">
    <property type="component" value="Chromosome"/>
</dbReference>
<feature type="domain" description="BPL/LPL catalytic" evidence="8">
    <location>
        <begin position="24"/>
        <end position="216"/>
    </location>
</feature>
<dbReference type="InterPro" id="IPR004143">
    <property type="entry name" value="BPL_LPL_catalytic"/>
</dbReference>
<keyword evidence="4" id="KW-0436">Ligase</keyword>
<dbReference type="CDD" id="cd16443">
    <property type="entry name" value="LplA"/>
    <property type="match status" value="1"/>
</dbReference>
<evidence type="ECO:0000313" key="9">
    <source>
        <dbReference type="EMBL" id="AAC07738.1"/>
    </source>
</evidence>
<evidence type="ECO:0000256" key="3">
    <source>
        <dbReference type="ARBA" id="ARBA00012367"/>
    </source>
</evidence>
<dbReference type="KEGG" id="aae:aq_1952"/>
<dbReference type="InterPro" id="IPR019491">
    <property type="entry name" value="Lipoate_protein_ligase_C"/>
</dbReference>
<dbReference type="EC" id="6.3.1.20" evidence="3"/>
<comment type="catalytic activity">
    <reaction evidence="7">
        <text>L-lysyl-[lipoyl-carrier protein] + (R)-lipoate + ATP = N(6)-[(R)-lipoyl]-L-lysyl-[lipoyl-carrier protein] + AMP + diphosphate + H(+)</text>
        <dbReference type="Rhea" id="RHEA:49288"/>
        <dbReference type="Rhea" id="RHEA-COMP:10500"/>
        <dbReference type="Rhea" id="RHEA-COMP:10502"/>
        <dbReference type="ChEBI" id="CHEBI:15378"/>
        <dbReference type="ChEBI" id="CHEBI:29969"/>
        <dbReference type="ChEBI" id="CHEBI:30616"/>
        <dbReference type="ChEBI" id="CHEBI:33019"/>
        <dbReference type="ChEBI" id="CHEBI:83088"/>
        <dbReference type="ChEBI" id="CHEBI:83099"/>
        <dbReference type="ChEBI" id="CHEBI:456215"/>
        <dbReference type="EC" id="6.3.1.20"/>
    </reaction>
</comment>
<dbReference type="PANTHER" id="PTHR43679:SF2">
    <property type="entry name" value="OCTANOYL-[GCVH]:PROTEIN N-OCTANOYLTRANSFERASE"/>
    <property type="match status" value="1"/>
</dbReference>
<evidence type="ECO:0000313" key="10">
    <source>
        <dbReference type="Proteomes" id="UP000000798"/>
    </source>
</evidence>
<accession>O67765</accession>
<dbReference type="RefSeq" id="WP_010881270.1">
    <property type="nucleotide sequence ID" value="NC_000918.1"/>
</dbReference>
<dbReference type="Gene3D" id="3.30.390.50">
    <property type="entry name" value="CO dehydrogenase flavoprotein, C-terminal domain"/>
    <property type="match status" value="1"/>
</dbReference>
<sequence>MKIYRAGKLDNLRSITLFHAMARLGYEGLIITTPVETYASVGYFDKTQEILDLEKCKKLGIPVIRREVGGGAVLLHENQVFYQLILKKSRAPFKVIDAYKKFSQPVINVYRRLGVEVEYRPINDLVVKRNKKKISGQGAADIEDSFVFVGGILLKFNTKLMAEIFRIPEEKFRDKVHKSLEENVTWVERETGRLPSYEEVEEFLVEEFSKVIPFEGEEPVPEEAIELADKLKEEFTSEEVLLEDTGRKHRAIKLREGVYLRTAVHKAQGGLIRTEVYTDGEVIERVKIYGDFTLYPKESLKELEEKLKGIKFEPEEIKKVAHEFLQKVDMPGVSAEDLVIAIYGD</sequence>
<comment type="pathway">
    <text evidence="1">Protein modification; protein lipoylation via exogenous pathway; protein N(6)-(lipoyl)lysine from lipoate: step 2/2.</text>
</comment>
<dbReference type="GO" id="GO:0005524">
    <property type="term" value="F:ATP binding"/>
    <property type="evidence" value="ECO:0007669"/>
    <property type="project" value="UniProtKB-KW"/>
</dbReference>
<dbReference type="HOGENOM" id="CLU_022986_1_1_0"/>
<proteinExistence type="predicted"/>
<dbReference type="GO" id="GO:0009249">
    <property type="term" value="P:protein lipoylation"/>
    <property type="evidence" value="ECO:0000318"/>
    <property type="project" value="GO_Central"/>
</dbReference>
<dbReference type="InParanoid" id="O67765"/>
<dbReference type="AlphaFoldDB" id="O67765"/>
<dbReference type="OrthoDB" id="9788148at2"/>
<gene>
    <name evidence="9" type="ordered locus">aq_1952</name>
</gene>
<evidence type="ECO:0000256" key="7">
    <source>
        <dbReference type="ARBA" id="ARBA00048037"/>
    </source>
</evidence>
<dbReference type="SUPFAM" id="SSF82649">
    <property type="entry name" value="SufE/NifU"/>
    <property type="match status" value="1"/>
</dbReference>
<dbReference type="GO" id="GO:0009107">
    <property type="term" value="P:lipoate biosynthetic process"/>
    <property type="evidence" value="ECO:0000318"/>
    <property type="project" value="GO_Central"/>
</dbReference>
<dbReference type="EMBL" id="AE000657">
    <property type="protein sequence ID" value="AAC07738.1"/>
    <property type="molecule type" value="Genomic_DNA"/>
</dbReference>
<protein>
    <recommendedName>
        <fullName evidence="3">lipoate--protein ligase</fullName>
        <ecNumber evidence="3">6.3.1.20</ecNumber>
    </recommendedName>
</protein>
<keyword evidence="5" id="KW-0547">Nucleotide-binding</keyword>
<dbReference type="PIR" id="A70467">
    <property type="entry name" value="A70467"/>
</dbReference>
<comment type="pathway">
    <text evidence="2">Protein modification; protein lipoylation via exogenous pathway; protein N(6)-(lipoyl)lysine from lipoate: step 1/2.</text>
</comment>
<dbReference type="SUPFAM" id="SSF55681">
    <property type="entry name" value="Class II aaRS and biotin synthetases"/>
    <property type="match status" value="1"/>
</dbReference>
<evidence type="ECO:0000256" key="4">
    <source>
        <dbReference type="ARBA" id="ARBA00022598"/>
    </source>
</evidence>
<organism evidence="9 10">
    <name type="scientific">Aquifex aeolicus (strain VF5)</name>
    <dbReference type="NCBI Taxonomy" id="224324"/>
    <lineage>
        <taxon>Bacteria</taxon>
        <taxon>Pseudomonadati</taxon>
        <taxon>Aquificota</taxon>
        <taxon>Aquificia</taxon>
        <taxon>Aquificales</taxon>
        <taxon>Aquificaceae</taxon>
        <taxon>Aquifex</taxon>
    </lineage>
</organism>
<dbReference type="PROSITE" id="PS51733">
    <property type="entry name" value="BPL_LPL_CATALYTIC"/>
    <property type="match status" value="1"/>
</dbReference>
<evidence type="ECO:0000256" key="6">
    <source>
        <dbReference type="ARBA" id="ARBA00022840"/>
    </source>
</evidence>
<reference evidence="9 10" key="1">
    <citation type="journal article" date="1998" name="Nature">
        <title>The complete genome of the hyperthermophilic bacterium Aquifex aeolicus.</title>
        <authorList>
            <person name="Deckert G."/>
            <person name="Warren P.V."/>
            <person name="Gaasterland T."/>
            <person name="Young W.G."/>
            <person name="Lenox A.L."/>
            <person name="Graham D.E."/>
            <person name="Overbeek R."/>
            <person name="Snead M.A."/>
            <person name="Keller M."/>
            <person name="Aujay M."/>
            <person name="Huber R."/>
            <person name="Feldman R.A."/>
            <person name="Short J.M."/>
            <person name="Olson G.J."/>
            <person name="Swanson R.V."/>
        </authorList>
    </citation>
    <scope>NUCLEOTIDE SEQUENCE [LARGE SCALE GENOMIC DNA]</scope>
    <source>
        <strain evidence="9 10">VF5</strain>
    </source>
</reference>
<keyword evidence="6" id="KW-0067">ATP-binding</keyword>
<evidence type="ECO:0000256" key="5">
    <source>
        <dbReference type="ARBA" id="ARBA00022741"/>
    </source>
</evidence>
<dbReference type="PANTHER" id="PTHR43679">
    <property type="entry name" value="OCTANOYLTRANSFERASE LIPM-RELATED"/>
    <property type="match status" value="1"/>
</dbReference>
<dbReference type="eggNOG" id="COG0095">
    <property type="taxonomic scope" value="Bacteria"/>
</dbReference>
<name>O67765_AQUAE</name>